<dbReference type="KEGG" id="tgr:Tgr7_1740"/>
<keyword evidence="2" id="KW-1185">Reference proteome</keyword>
<name>B8GSB8_THISH</name>
<dbReference type="InterPro" id="IPR036527">
    <property type="entry name" value="SCP2_sterol-bd_dom_sf"/>
</dbReference>
<accession>B8GSB8</accession>
<dbReference type="EMBL" id="CP001339">
    <property type="protein sequence ID" value="ACL72822.1"/>
    <property type="molecule type" value="Genomic_DNA"/>
</dbReference>
<protein>
    <submittedName>
        <fullName evidence="1">Uncharacterized protein</fullName>
    </submittedName>
</protein>
<organism evidence="1 2">
    <name type="scientific">Thioalkalivibrio sulfidiphilus (strain HL-EbGR7)</name>
    <dbReference type="NCBI Taxonomy" id="396588"/>
    <lineage>
        <taxon>Bacteria</taxon>
        <taxon>Pseudomonadati</taxon>
        <taxon>Pseudomonadota</taxon>
        <taxon>Gammaproteobacteria</taxon>
        <taxon>Chromatiales</taxon>
        <taxon>Ectothiorhodospiraceae</taxon>
        <taxon>Thioalkalivibrio</taxon>
    </lineage>
</organism>
<dbReference type="HOGENOM" id="CLU_1926628_0_0_6"/>
<dbReference type="Proteomes" id="UP000002383">
    <property type="component" value="Chromosome"/>
</dbReference>
<dbReference type="eggNOG" id="COG3255">
    <property type="taxonomic scope" value="Bacteria"/>
</dbReference>
<evidence type="ECO:0000313" key="1">
    <source>
        <dbReference type="EMBL" id="ACL72822.1"/>
    </source>
</evidence>
<dbReference type="AlphaFoldDB" id="B8GSB8"/>
<proteinExistence type="predicted"/>
<dbReference type="Gene3D" id="3.30.1050.10">
    <property type="entry name" value="SCP2 sterol-binding domain"/>
    <property type="match status" value="1"/>
</dbReference>
<dbReference type="OrthoDB" id="459969at2"/>
<gene>
    <name evidence="1" type="ordered locus">Tgr7_1740</name>
</gene>
<reference evidence="1 2" key="1">
    <citation type="journal article" date="2011" name="Stand. Genomic Sci.">
        <title>Complete genome sequence of 'Thioalkalivibrio sulfidophilus' HL-EbGr7.</title>
        <authorList>
            <person name="Muyzer G."/>
            <person name="Sorokin D.Y."/>
            <person name="Mavromatis K."/>
            <person name="Lapidus A."/>
            <person name="Clum A."/>
            <person name="Ivanova N."/>
            <person name="Pati A."/>
            <person name="d'Haeseleer P."/>
            <person name="Woyke T."/>
            <person name="Kyrpides N.C."/>
        </authorList>
    </citation>
    <scope>NUCLEOTIDE SEQUENCE [LARGE SCALE GENOMIC DNA]</scope>
    <source>
        <strain evidence="1 2">HL-EbGR7</strain>
    </source>
</reference>
<evidence type="ECO:0000313" key="2">
    <source>
        <dbReference type="Proteomes" id="UP000002383"/>
    </source>
</evidence>
<dbReference type="RefSeq" id="WP_012638304.1">
    <property type="nucleotide sequence ID" value="NC_011901.1"/>
</dbReference>
<dbReference type="SUPFAM" id="SSF55718">
    <property type="entry name" value="SCP-like"/>
    <property type="match status" value="1"/>
</dbReference>
<dbReference type="STRING" id="396588.Tgr7_1740"/>
<sequence>MLFSPTWMQQYQRIWNADTDMVRSLETALFNGSIAYGFMGKVRPEGYLNVQQGRIEAVSTALADGVHPDWDLRAGPELWQEWITCPPGLMQVGMAFSARRFCFARGDYVQILKNPLLAKAFVRSFELMHRVCDEAGADAVSKTPEVK</sequence>